<feature type="region of interest" description="Disordered" evidence="4">
    <location>
        <begin position="25"/>
        <end position="44"/>
    </location>
</feature>
<comment type="subcellular location">
    <subcellularLocation>
        <location evidence="1">Cell membrane</location>
    </subcellularLocation>
</comment>
<dbReference type="InterPro" id="IPR009722">
    <property type="entry name" value="YjiK/CarP"/>
</dbReference>
<dbReference type="GO" id="GO:0005886">
    <property type="term" value="C:plasma membrane"/>
    <property type="evidence" value="ECO:0007669"/>
    <property type="project" value="UniProtKB-SubCell"/>
</dbReference>
<accession>A0A5M6DSJ5</accession>
<name>A0A5M6DSJ5_9BACT</name>
<reference evidence="5 6" key="1">
    <citation type="submission" date="2019-09" db="EMBL/GenBank/DDBJ databases">
        <title>Genome sequence and assembly of Adhaeribacter sp.</title>
        <authorList>
            <person name="Chhetri G."/>
        </authorList>
    </citation>
    <scope>NUCLEOTIDE SEQUENCE [LARGE SCALE GENOMIC DNA]</scope>
    <source>
        <strain evidence="5 6">DK36</strain>
    </source>
</reference>
<evidence type="ECO:0000313" key="5">
    <source>
        <dbReference type="EMBL" id="KAA5548385.1"/>
    </source>
</evidence>
<dbReference type="AlphaFoldDB" id="A0A5M6DSJ5"/>
<comment type="caution">
    <text evidence="5">The sequence shown here is derived from an EMBL/GenBank/DDBJ whole genome shotgun (WGS) entry which is preliminary data.</text>
</comment>
<dbReference type="PROSITE" id="PS51257">
    <property type="entry name" value="PROKAR_LIPOPROTEIN"/>
    <property type="match status" value="1"/>
</dbReference>
<gene>
    <name evidence="5" type="ORF">F0145_06565</name>
</gene>
<evidence type="ECO:0000256" key="1">
    <source>
        <dbReference type="ARBA" id="ARBA00004236"/>
    </source>
</evidence>
<keyword evidence="6" id="KW-1185">Reference proteome</keyword>
<keyword evidence="3" id="KW-0472">Membrane</keyword>
<evidence type="ECO:0000256" key="3">
    <source>
        <dbReference type="ARBA" id="ARBA00023136"/>
    </source>
</evidence>
<evidence type="ECO:0000313" key="6">
    <source>
        <dbReference type="Proteomes" id="UP000323426"/>
    </source>
</evidence>
<evidence type="ECO:0000256" key="2">
    <source>
        <dbReference type="ARBA" id="ARBA00022475"/>
    </source>
</evidence>
<evidence type="ECO:0000256" key="4">
    <source>
        <dbReference type="SAM" id="MobiDB-lite"/>
    </source>
</evidence>
<dbReference type="SUPFAM" id="SSF75011">
    <property type="entry name" value="3-carboxy-cis,cis-mucoante lactonizing enzyme"/>
    <property type="match status" value="1"/>
</dbReference>
<dbReference type="Pfam" id="PF06977">
    <property type="entry name" value="SdiA-regulated"/>
    <property type="match status" value="1"/>
</dbReference>
<evidence type="ECO:0008006" key="7">
    <source>
        <dbReference type="Google" id="ProtNLM"/>
    </source>
</evidence>
<protein>
    <recommendedName>
        <fullName evidence="7">SdiA-regulated family protein</fullName>
    </recommendedName>
</protein>
<dbReference type="EMBL" id="VWSF01000003">
    <property type="protein sequence ID" value="KAA5548385.1"/>
    <property type="molecule type" value="Genomic_DNA"/>
</dbReference>
<sequence length="294" mass="32190">MKKLQTLWVTMALVTGLCACDASQADKPGKKNKKDKKEKSQDAASSNVKVLDKWDLPNILQEVSGIAYIDENRFACVQDESGVIFIYNTNTNKIESDISFGATGDYEGIALADKIAYVVRSDGKIFEVNDITTKSPQVKEYATALTAKNDVEGITYDKKQNRLLVAIKGNETNNATFKGIYAFDLKSKKLSNNPVIKIDLNDSVFANAKAKKLRSRIQPSEIAVHPESGDIYVLEGSNPQLLILDSGGAIKNRYKIKGPDFPQPEGMSFSPGGELFISNEGKKASGNILKVEIN</sequence>
<dbReference type="Proteomes" id="UP000323426">
    <property type="component" value="Unassembled WGS sequence"/>
</dbReference>
<proteinExistence type="predicted"/>
<organism evidence="5 6">
    <name type="scientific">Adhaeribacter rhizoryzae</name>
    <dbReference type="NCBI Taxonomy" id="2607907"/>
    <lineage>
        <taxon>Bacteria</taxon>
        <taxon>Pseudomonadati</taxon>
        <taxon>Bacteroidota</taxon>
        <taxon>Cytophagia</taxon>
        <taxon>Cytophagales</taxon>
        <taxon>Hymenobacteraceae</taxon>
        <taxon>Adhaeribacter</taxon>
    </lineage>
</organism>
<dbReference type="InterPro" id="IPR015943">
    <property type="entry name" value="WD40/YVTN_repeat-like_dom_sf"/>
</dbReference>
<dbReference type="RefSeq" id="WP_150087516.1">
    <property type="nucleotide sequence ID" value="NZ_VWSF01000003.1"/>
</dbReference>
<keyword evidence="2" id="KW-1003">Cell membrane</keyword>
<dbReference type="Gene3D" id="2.130.10.10">
    <property type="entry name" value="YVTN repeat-like/Quinoprotein amine dehydrogenase"/>
    <property type="match status" value="1"/>
</dbReference>